<dbReference type="PANTHER" id="PTHR34310:SF5">
    <property type="entry name" value="DUF427 DOMAIN PROTEIN (AFU_ORTHOLOGUE AFUA_3G02220)"/>
    <property type="match status" value="1"/>
</dbReference>
<evidence type="ECO:0000313" key="2">
    <source>
        <dbReference type="EMBL" id="KAH7132630.1"/>
    </source>
</evidence>
<dbReference type="EMBL" id="JAGMWT010000003">
    <property type="protein sequence ID" value="KAH7132630.1"/>
    <property type="molecule type" value="Genomic_DNA"/>
</dbReference>
<reference evidence="2" key="1">
    <citation type="journal article" date="2021" name="Nat. Commun.">
        <title>Genetic determinants of endophytism in the Arabidopsis root mycobiome.</title>
        <authorList>
            <person name="Mesny F."/>
            <person name="Miyauchi S."/>
            <person name="Thiergart T."/>
            <person name="Pickel B."/>
            <person name="Atanasova L."/>
            <person name="Karlsson M."/>
            <person name="Huettel B."/>
            <person name="Barry K.W."/>
            <person name="Haridas S."/>
            <person name="Chen C."/>
            <person name="Bauer D."/>
            <person name="Andreopoulos W."/>
            <person name="Pangilinan J."/>
            <person name="LaButti K."/>
            <person name="Riley R."/>
            <person name="Lipzen A."/>
            <person name="Clum A."/>
            <person name="Drula E."/>
            <person name="Henrissat B."/>
            <person name="Kohler A."/>
            <person name="Grigoriev I.V."/>
            <person name="Martin F.M."/>
            <person name="Hacquard S."/>
        </authorList>
    </citation>
    <scope>NUCLEOTIDE SEQUENCE</scope>
    <source>
        <strain evidence="2">MPI-CAGE-CH-0243</strain>
    </source>
</reference>
<comment type="caution">
    <text evidence="2">The sequence shown here is derived from an EMBL/GenBank/DDBJ whole genome shotgun (WGS) entry which is preliminary data.</text>
</comment>
<name>A0A9P9E657_9PLEO</name>
<sequence>MPATATINGHEVAKTDKYEVVEGNIYFPPDSINKSAFKETSTHTHCPHKGDASYYTVTTGKTEVTDAAWFYPDPLPEYNKIKGYVAFYKSKAEVESS</sequence>
<gene>
    <name evidence="2" type="ORF">B0J11DRAFT_231995</name>
</gene>
<evidence type="ECO:0000313" key="3">
    <source>
        <dbReference type="Proteomes" id="UP000700596"/>
    </source>
</evidence>
<keyword evidence="3" id="KW-1185">Reference proteome</keyword>
<evidence type="ECO:0000259" key="1">
    <source>
        <dbReference type="Pfam" id="PF04248"/>
    </source>
</evidence>
<proteinExistence type="predicted"/>
<dbReference type="PANTHER" id="PTHR34310">
    <property type="entry name" value="DUF427 DOMAIN PROTEIN (AFU_ORTHOLOGUE AFUA_3G02220)"/>
    <property type="match status" value="1"/>
</dbReference>
<dbReference type="Pfam" id="PF04248">
    <property type="entry name" value="NTP_transf_9"/>
    <property type="match status" value="1"/>
</dbReference>
<dbReference type="InterPro" id="IPR038694">
    <property type="entry name" value="DUF427_sf"/>
</dbReference>
<feature type="domain" description="DUF427" evidence="1">
    <location>
        <begin position="4"/>
        <end position="89"/>
    </location>
</feature>
<protein>
    <recommendedName>
        <fullName evidence="1">DUF427 domain-containing protein</fullName>
    </recommendedName>
</protein>
<dbReference type="Gene3D" id="2.170.150.40">
    <property type="entry name" value="Domain of unknown function (DUF427)"/>
    <property type="match status" value="1"/>
</dbReference>
<dbReference type="Proteomes" id="UP000700596">
    <property type="component" value="Unassembled WGS sequence"/>
</dbReference>
<dbReference type="OrthoDB" id="18996at2759"/>
<dbReference type="AlphaFoldDB" id="A0A9P9E657"/>
<organism evidence="2 3">
    <name type="scientific">Dendryphion nanum</name>
    <dbReference type="NCBI Taxonomy" id="256645"/>
    <lineage>
        <taxon>Eukaryota</taxon>
        <taxon>Fungi</taxon>
        <taxon>Dikarya</taxon>
        <taxon>Ascomycota</taxon>
        <taxon>Pezizomycotina</taxon>
        <taxon>Dothideomycetes</taxon>
        <taxon>Pleosporomycetidae</taxon>
        <taxon>Pleosporales</taxon>
        <taxon>Torulaceae</taxon>
        <taxon>Dendryphion</taxon>
    </lineage>
</organism>
<accession>A0A9P9E657</accession>
<dbReference type="InterPro" id="IPR007361">
    <property type="entry name" value="DUF427"/>
</dbReference>